<dbReference type="InterPro" id="IPR033132">
    <property type="entry name" value="GH_1_N_CS"/>
</dbReference>
<organism evidence="6 7">
    <name type="scientific">Cuscuta campestris</name>
    <dbReference type="NCBI Taxonomy" id="132261"/>
    <lineage>
        <taxon>Eukaryota</taxon>
        <taxon>Viridiplantae</taxon>
        <taxon>Streptophyta</taxon>
        <taxon>Embryophyta</taxon>
        <taxon>Tracheophyta</taxon>
        <taxon>Spermatophyta</taxon>
        <taxon>Magnoliopsida</taxon>
        <taxon>eudicotyledons</taxon>
        <taxon>Gunneridae</taxon>
        <taxon>Pentapetalae</taxon>
        <taxon>asterids</taxon>
        <taxon>lamiids</taxon>
        <taxon>Solanales</taxon>
        <taxon>Convolvulaceae</taxon>
        <taxon>Cuscuteae</taxon>
        <taxon>Cuscuta</taxon>
        <taxon>Cuscuta subgen. Grammica</taxon>
        <taxon>Cuscuta sect. Cleistogrammica</taxon>
    </lineage>
</organism>
<dbReference type="Gene3D" id="3.20.20.80">
    <property type="entry name" value="Glycosidases"/>
    <property type="match status" value="1"/>
</dbReference>
<name>A0A484K2S9_9ASTE</name>
<keyword evidence="5" id="KW-1133">Transmembrane helix</keyword>
<dbReference type="PRINTS" id="PR00131">
    <property type="entry name" value="GLHYDRLASE1"/>
</dbReference>
<dbReference type="FunFam" id="3.20.20.80:FF:000020">
    <property type="entry name" value="Beta-glucosidase 12"/>
    <property type="match status" value="1"/>
</dbReference>
<dbReference type="OrthoDB" id="65569at2759"/>
<evidence type="ECO:0000256" key="4">
    <source>
        <dbReference type="RuleBase" id="RU003690"/>
    </source>
</evidence>
<keyword evidence="3" id="KW-0326">Glycosidase</keyword>
<proteinExistence type="inferred from homology"/>
<dbReference type="SUPFAM" id="SSF51445">
    <property type="entry name" value="(Trans)glycosidases"/>
    <property type="match status" value="1"/>
</dbReference>
<dbReference type="PROSITE" id="PS00653">
    <property type="entry name" value="GLYCOSYL_HYDROL_F1_2"/>
    <property type="match status" value="1"/>
</dbReference>
<reference evidence="6 7" key="1">
    <citation type="submission" date="2018-04" db="EMBL/GenBank/DDBJ databases">
        <authorList>
            <person name="Vogel A."/>
        </authorList>
    </citation>
    <scope>NUCLEOTIDE SEQUENCE [LARGE SCALE GENOMIC DNA]</scope>
</reference>
<evidence type="ECO:0008006" key="8">
    <source>
        <dbReference type="Google" id="ProtNLM"/>
    </source>
</evidence>
<gene>
    <name evidence="6" type="ORF">CCAM_LOCUS734</name>
</gene>
<keyword evidence="7" id="KW-1185">Reference proteome</keyword>
<evidence type="ECO:0000256" key="5">
    <source>
        <dbReference type="SAM" id="Phobius"/>
    </source>
</evidence>
<dbReference type="PANTHER" id="PTHR10353:SF27">
    <property type="entry name" value="BETA-GLUCOSIDASE 47"/>
    <property type="match status" value="1"/>
</dbReference>
<comment type="similarity">
    <text evidence="1 4">Belongs to the glycosyl hydrolase 1 family.</text>
</comment>
<evidence type="ECO:0000313" key="7">
    <source>
        <dbReference type="Proteomes" id="UP000595140"/>
    </source>
</evidence>
<dbReference type="InterPro" id="IPR001360">
    <property type="entry name" value="Glyco_hydro_1"/>
</dbReference>
<evidence type="ECO:0000256" key="1">
    <source>
        <dbReference type="ARBA" id="ARBA00010838"/>
    </source>
</evidence>
<evidence type="ECO:0000313" key="6">
    <source>
        <dbReference type="EMBL" id="VFQ58958.1"/>
    </source>
</evidence>
<dbReference type="AlphaFoldDB" id="A0A484K2S9"/>
<keyword evidence="5" id="KW-0472">Membrane</keyword>
<dbReference type="GO" id="GO:0008422">
    <property type="term" value="F:beta-glucosidase activity"/>
    <property type="evidence" value="ECO:0007669"/>
    <property type="project" value="TreeGrafter"/>
</dbReference>
<evidence type="ECO:0000256" key="3">
    <source>
        <dbReference type="ARBA" id="ARBA00023295"/>
    </source>
</evidence>
<sequence length="544" mass="62158">MRGCVLLSASGRGVIAAKPEIFFSWLLLMILLLLSPMAMESSSSSINEKLKTTADPLSSFSPDFLFGTSSSAYQFEGGYLAKERGQDIWDVYTHKQGNIIDGSNGDVANDQYHRYKEDADILASLGVNSHKLSILWARILPKGRHGKINWSGINYYKKVINSLLRRGIQPFVTVNHYDLPQELQDKYQGWLSPKLREEYAYFAEVCFKYLGDGVKHWITFNEPNMWAFLTYRTGLWPPNHCTQPFNCTKGGPSELFIVGHNLILAHAAAVNIYKNKYQQAQGGQIGISVLYYWYEPLRNTSADKVAVERALSFLSNWFLDPIIYGRYPKEMKDILGSDLPKFSRSDLKMLNGAGVDFIGINHYTTYYVQDCLSSHSHCERNGAGNFKIDGFVEQTPLKNGTLIGEMTGLYYLVVYPRGMEKVIMYVKGRYPNTPLYVTENGYCDITNSNSSMKEMLNDTKRVKFLKDYLGSVESAIRKGADVRGYFIWSMLDNFEWGFGYTKHMGLYHVDRVTLKRTPKLSAKWYKKFITKKVNVTTKRLYHSQ</sequence>
<dbReference type="Proteomes" id="UP000595140">
    <property type="component" value="Unassembled WGS sequence"/>
</dbReference>
<protein>
    <recommendedName>
        <fullName evidence="8">Beta-glucosidase</fullName>
    </recommendedName>
</protein>
<accession>A0A484K2S9</accession>
<keyword evidence="2" id="KW-0378">Hydrolase</keyword>
<dbReference type="InterPro" id="IPR017853">
    <property type="entry name" value="GH"/>
</dbReference>
<dbReference type="GO" id="GO:0005975">
    <property type="term" value="P:carbohydrate metabolic process"/>
    <property type="evidence" value="ECO:0007669"/>
    <property type="project" value="InterPro"/>
</dbReference>
<evidence type="ECO:0000256" key="2">
    <source>
        <dbReference type="ARBA" id="ARBA00022801"/>
    </source>
</evidence>
<dbReference type="PANTHER" id="PTHR10353">
    <property type="entry name" value="GLYCOSYL HYDROLASE"/>
    <property type="match status" value="1"/>
</dbReference>
<keyword evidence="5" id="KW-0812">Transmembrane</keyword>
<dbReference type="EMBL" id="OOIL02000002">
    <property type="protein sequence ID" value="VFQ58958.1"/>
    <property type="molecule type" value="Genomic_DNA"/>
</dbReference>
<dbReference type="Pfam" id="PF00232">
    <property type="entry name" value="Glyco_hydro_1"/>
    <property type="match status" value="1"/>
</dbReference>
<feature type="transmembrane region" description="Helical" evidence="5">
    <location>
        <begin position="21"/>
        <end position="39"/>
    </location>
</feature>